<protein>
    <submittedName>
        <fullName evidence="2">Uncharacterized protein</fullName>
    </submittedName>
</protein>
<feature type="transmembrane region" description="Helical" evidence="1">
    <location>
        <begin position="12"/>
        <end position="31"/>
    </location>
</feature>
<reference evidence="2" key="1">
    <citation type="submission" date="2018-05" db="EMBL/GenBank/DDBJ databases">
        <authorList>
            <person name="Lanie J.A."/>
            <person name="Ng W.-L."/>
            <person name="Kazmierczak K.M."/>
            <person name="Andrzejewski T.M."/>
            <person name="Davidsen T.M."/>
            <person name="Wayne K.J."/>
            <person name="Tettelin H."/>
            <person name="Glass J.I."/>
            <person name="Rusch D."/>
            <person name="Podicherti R."/>
            <person name="Tsui H.-C.T."/>
            <person name="Winkler M.E."/>
        </authorList>
    </citation>
    <scope>NUCLEOTIDE SEQUENCE</scope>
</reference>
<organism evidence="2">
    <name type="scientific">marine metagenome</name>
    <dbReference type="NCBI Taxonomy" id="408172"/>
    <lineage>
        <taxon>unclassified sequences</taxon>
        <taxon>metagenomes</taxon>
        <taxon>ecological metagenomes</taxon>
    </lineage>
</organism>
<dbReference type="AlphaFoldDB" id="A0A382EM57"/>
<sequence>MSDLFKGEGPWQGLFTVIGILTGPLLGAVISSNANGLTRLVLIGGGLIVGTYLGHLLGSALDRYGAAKEEERMQLAQWEWEKEIKRRREDLEDQDF</sequence>
<dbReference type="EMBL" id="UINC01045080">
    <property type="protein sequence ID" value="SVB51392.1"/>
    <property type="molecule type" value="Genomic_DNA"/>
</dbReference>
<name>A0A382EM57_9ZZZZ</name>
<keyword evidence="1" id="KW-0472">Membrane</keyword>
<evidence type="ECO:0000256" key="1">
    <source>
        <dbReference type="SAM" id="Phobius"/>
    </source>
</evidence>
<evidence type="ECO:0000313" key="2">
    <source>
        <dbReference type="EMBL" id="SVB51392.1"/>
    </source>
</evidence>
<feature type="transmembrane region" description="Helical" evidence="1">
    <location>
        <begin position="37"/>
        <end position="58"/>
    </location>
</feature>
<proteinExistence type="predicted"/>
<keyword evidence="1" id="KW-1133">Transmembrane helix</keyword>
<gene>
    <name evidence="2" type="ORF">METZ01_LOCUS204246</name>
</gene>
<accession>A0A382EM57</accession>
<keyword evidence="1" id="KW-0812">Transmembrane</keyword>